<protein>
    <submittedName>
        <fullName evidence="3">ABC-type dipeptide transport system, periplasmic component</fullName>
    </submittedName>
</protein>
<dbReference type="Proteomes" id="UP000064920">
    <property type="component" value="Chromosome"/>
</dbReference>
<feature type="compositionally biased region" description="Acidic residues" evidence="1">
    <location>
        <begin position="197"/>
        <end position="208"/>
    </location>
</feature>
<keyword evidence="2" id="KW-0812">Transmembrane</keyword>
<keyword evidence="2" id="KW-1133">Transmembrane helix</keyword>
<evidence type="ECO:0000256" key="2">
    <source>
        <dbReference type="SAM" id="Phobius"/>
    </source>
</evidence>
<proteinExistence type="predicted"/>
<dbReference type="STRING" id="1397108.IMCC12053_900"/>
<dbReference type="KEGG" id="cmar:IMCC12053_900"/>
<keyword evidence="2" id="KW-0472">Membrane</keyword>
<accession>A0A0P0AAC1</accession>
<dbReference type="EMBL" id="CP012023">
    <property type="protein sequence ID" value="ALI54848.1"/>
    <property type="molecule type" value="Genomic_DNA"/>
</dbReference>
<evidence type="ECO:0000313" key="4">
    <source>
        <dbReference type="Proteomes" id="UP000064920"/>
    </source>
</evidence>
<gene>
    <name evidence="3" type="ORF">IMCC12053_900</name>
</gene>
<organism evidence="3 4">
    <name type="scientific">Celeribacter marinus</name>
    <dbReference type="NCBI Taxonomy" id="1397108"/>
    <lineage>
        <taxon>Bacteria</taxon>
        <taxon>Pseudomonadati</taxon>
        <taxon>Pseudomonadota</taxon>
        <taxon>Alphaproteobacteria</taxon>
        <taxon>Rhodobacterales</taxon>
        <taxon>Roseobacteraceae</taxon>
        <taxon>Celeribacter</taxon>
    </lineage>
</organism>
<evidence type="ECO:0000256" key="1">
    <source>
        <dbReference type="SAM" id="MobiDB-lite"/>
    </source>
</evidence>
<dbReference type="OrthoDB" id="7876207at2"/>
<reference evidence="3 4" key="1">
    <citation type="submission" date="2015-05" db="EMBL/GenBank/DDBJ databases">
        <authorList>
            <person name="Wang D.B."/>
            <person name="Wang M."/>
        </authorList>
    </citation>
    <scope>NUCLEOTIDE SEQUENCE [LARGE SCALE GENOMIC DNA]</scope>
    <source>
        <strain evidence="3 4">IMCC 12053</strain>
    </source>
</reference>
<feature type="region of interest" description="Disordered" evidence="1">
    <location>
        <begin position="184"/>
        <end position="223"/>
    </location>
</feature>
<keyword evidence="4" id="KW-1185">Reference proteome</keyword>
<dbReference type="AlphaFoldDB" id="A0A0P0AAC1"/>
<feature type="transmembrane region" description="Helical" evidence="2">
    <location>
        <begin position="28"/>
        <end position="46"/>
    </location>
</feature>
<dbReference type="RefSeq" id="WP_062216091.1">
    <property type="nucleotide sequence ID" value="NZ_CP012023.1"/>
</dbReference>
<sequence>MLGKVQNGLKHCMKTFRRTEDGSMSVEAVMVMPLVLSGLMLSYGWFSAFEAKARANKAAYTISDYVTRQTEAITPEFIEGLGDIYRFLNHENNVSLRVSSVRWSTADNDNGEYKLVWSSATGNYAALESADVLDIQHRLPILTDGGEVVVVETERPWAAPFNVGLGEIAFTDFVTTTPRFASQVTYDDGTGGAQQTDTEDQEVEEEWDGSYSSGGSRRGSHNR</sequence>
<dbReference type="PATRIC" id="fig|1397108.4.peg.929"/>
<evidence type="ECO:0000313" key="3">
    <source>
        <dbReference type="EMBL" id="ALI54848.1"/>
    </source>
</evidence>
<name>A0A0P0AAC1_9RHOB</name>